<dbReference type="SUPFAM" id="SSF53474">
    <property type="entry name" value="alpha/beta-Hydrolases"/>
    <property type="match status" value="1"/>
</dbReference>
<evidence type="ECO:0000256" key="1">
    <source>
        <dbReference type="ARBA" id="ARBA00006499"/>
    </source>
</evidence>
<sequence length="226" mass="25078">MKFERHGDIDCLVQRGDPIGPHIVLLHGYGADFKDLAGLTNYISAPEGTNWYFPNGIVEVPVGPHMTGRGWFPIDFVALERALQTGQSRYFADAVPDGFETARDRVKAMIEALDIAPERLFLGGFSQGAMITGHVAIHQQLPLAGLLQLSSTLVGQTLLDENQDPEFQLKIFQSHGQQDMVLPIAGAKALKDYFTSRPFAVEWHEFPGGHEIPLNVLQKLSKFLQR</sequence>
<dbReference type="InterPro" id="IPR050565">
    <property type="entry name" value="LYPA1-2/EST-like"/>
</dbReference>
<evidence type="ECO:0000313" key="4">
    <source>
        <dbReference type="EMBL" id="SMF56340.1"/>
    </source>
</evidence>
<dbReference type="EMBL" id="FWZT01000018">
    <property type="protein sequence ID" value="SMF56340.1"/>
    <property type="molecule type" value="Genomic_DNA"/>
</dbReference>
<dbReference type="AlphaFoldDB" id="A0A1Y6CJW6"/>
<keyword evidence="5" id="KW-1185">Reference proteome</keyword>
<dbReference type="RefSeq" id="WP_132322449.1">
    <property type="nucleotide sequence ID" value="NZ_FWZT01000018.1"/>
</dbReference>
<evidence type="ECO:0000259" key="3">
    <source>
        <dbReference type="Pfam" id="PF02230"/>
    </source>
</evidence>
<feature type="domain" description="Phospholipase/carboxylesterase/thioesterase" evidence="3">
    <location>
        <begin position="15"/>
        <end position="225"/>
    </location>
</feature>
<organism evidence="4 5">
    <name type="scientific">Pseudobacteriovorax antillogorgiicola</name>
    <dbReference type="NCBI Taxonomy" id="1513793"/>
    <lineage>
        <taxon>Bacteria</taxon>
        <taxon>Pseudomonadati</taxon>
        <taxon>Bdellovibrionota</taxon>
        <taxon>Oligoflexia</taxon>
        <taxon>Oligoflexales</taxon>
        <taxon>Pseudobacteriovoracaceae</taxon>
        <taxon>Pseudobacteriovorax</taxon>
    </lineage>
</organism>
<dbReference type="InterPro" id="IPR029058">
    <property type="entry name" value="AB_hydrolase_fold"/>
</dbReference>
<gene>
    <name evidence="4" type="ORF">SAMN06296036_11817</name>
</gene>
<dbReference type="InterPro" id="IPR003140">
    <property type="entry name" value="PLipase/COase/thioEstase"/>
</dbReference>
<reference evidence="5" key="1">
    <citation type="submission" date="2017-04" db="EMBL/GenBank/DDBJ databases">
        <authorList>
            <person name="Varghese N."/>
            <person name="Submissions S."/>
        </authorList>
    </citation>
    <scope>NUCLEOTIDE SEQUENCE [LARGE SCALE GENOMIC DNA]</scope>
    <source>
        <strain evidence="5">RKEM611</strain>
    </source>
</reference>
<dbReference type="GO" id="GO:0016787">
    <property type="term" value="F:hydrolase activity"/>
    <property type="evidence" value="ECO:0007669"/>
    <property type="project" value="UniProtKB-KW"/>
</dbReference>
<keyword evidence="2" id="KW-0378">Hydrolase</keyword>
<dbReference type="OrthoDB" id="5290706at2"/>
<evidence type="ECO:0000313" key="5">
    <source>
        <dbReference type="Proteomes" id="UP000192907"/>
    </source>
</evidence>
<proteinExistence type="inferred from homology"/>
<comment type="similarity">
    <text evidence="1">Belongs to the AB hydrolase superfamily. AB hydrolase 2 family.</text>
</comment>
<dbReference type="PANTHER" id="PTHR10655">
    <property type="entry name" value="LYSOPHOSPHOLIPASE-RELATED"/>
    <property type="match status" value="1"/>
</dbReference>
<name>A0A1Y6CJW6_9BACT</name>
<dbReference type="Gene3D" id="3.40.50.1820">
    <property type="entry name" value="alpha/beta hydrolase"/>
    <property type="match status" value="1"/>
</dbReference>
<dbReference type="Proteomes" id="UP000192907">
    <property type="component" value="Unassembled WGS sequence"/>
</dbReference>
<evidence type="ECO:0000256" key="2">
    <source>
        <dbReference type="ARBA" id="ARBA00022801"/>
    </source>
</evidence>
<dbReference type="Pfam" id="PF02230">
    <property type="entry name" value="Abhydrolase_2"/>
    <property type="match status" value="1"/>
</dbReference>
<dbReference type="STRING" id="1513793.SAMN06296036_11817"/>
<accession>A0A1Y6CJW6</accession>
<dbReference type="PANTHER" id="PTHR10655:SF17">
    <property type="entry name" value="LYSOPHOSPHOLIPASE-LIKE PROTEIN 1"/>
    <property type="match status" value="1"/>
</dbReference>
<protein>
    <submittedName>
        <fullName evidence="4">Phospholipase/carboxylesterase</fullName>
    </submittedName>
</protein>